<dbReference type="GO" id="GO:0043748">
    <property type="term" value="F:O-succinylbenzoate synthase activity"/>
    <property type="evidence" value="ECO:0007669"/>
    <property type="project" value="UniProtKB-EC"/>
</dbReference>
<dbReference type="SFLD" id="SFLDF00009">
    <property type="entry name" value="o-succinylbenzoate_synthase"/>
    <property type="match status" value="1"/>
</dbReference>
<name>A0A1E2V934_9GAMM</name>
<dbReference type="GO" id="GO:0046872">
    <property type="term" value="F:metal ion binding"/>
    <property type="evidence" value="ECO:0007669"/>
    <property type="project" value="UniProtKB-KW"/>
</dbReference>
<evidence type="ECO:0000259" key="6">
    <source>
        <dbReference type="Pfam" id="PF21508"/>
    </source>
</evidence>
<dbReference type="SUPFAM" id="SSF54826">
    <property type="entry name" value="Enolase N-terminal domain-like"/>
    <property type="match status" value="1"/>
</dbReference>
<keyword evidence="1" id="KW-0479">Metal-binding</keyword>
<dbReference type="InterPro" id="IPR029065">
    <property type="entry name" value="Enolase_C-like"/>
</dbReference>
<comment type="caution">
    <text evidence="7">The sequence shown here is derived from an EMBL/GenBank/DDBJ whole genome shotgun (WGS) entry which is preliminary data.</text>
</comment>
<dbReference type="InterPro" id="IPR036849">
    <property type="entry name" value="Enolase-like_C_sf"/>
</dbReference>
<dbReference type="Proteomes" id="UP000094291">
    <property type="component" value="Unassembled WGS sequence"/>
</dbReference>
<keyword evidence="2" id="KW-0460">Magnesium</keyword>
<dbReference type="NCBIfam" id="TIGR01927">
    <property type="entry name" value="menC_gam_Gplu"/>
    <property type="match status" value="1"/>
</dbReference>
<dbReference type="Gene3D" id="3.20.20.120">
    <property type="entry name" value="Enolase-like C-terminal domain"/>
    <property type="match status" value="1"/>
</dbReference>
<dbReference type="Pfam" id="PF21508">
    <property type="entry name" value="MenC_N"/>
    <property type="match status" value="1"/>
</dbReference>
<dbReference type="SFLD" id="SFLDG00180">
    <property type="entry name" value="muconate_cycloisomerase"/>
    <property type="match status" value="1"/>
</dbReference>
<dbReference type="SFLD" id="SFLDS00001">
    <property type="entry name" value="Enolase"/>
    <property type="match status" value="1"/>
</dbReference>
<dbReference type="OrthoDB" id="3725747at2"/>
<protein>
    <recommendedName>
        <fullName evidence="4">o-succinylbenzoate synthase</fullName>
        <ecNumber evidence="4">4.2.1.113</ecNumber>
    </recommendedName>
</protein>
<evidence type="ECO:0000256" key="4">
    <source>
        <dbReference type="NCBIfam" id="TIGR01927"/>
    </source>
</evidence>
<dbReference type="GO" id="GO:0009234">
    <property type="term" value="P:menaquinone biosynthetic process"/>
    <property type="evidence" value="ECO:0007669"/>
    <property type="project" value="UniProtKB-UniRule"/>
</dbReference>
<dbReference type="AlphaFoldDB" id="A0A1E2V934"/>
<dbReference type="RefSeq" id="WP_068997903.1">
    <property type="nucleotide sequence ID" value="NZ_MDTQ01000001.1"/>
</dbReference>
<evidence type="ECO:0000259" key="5">
    <source>
        <dbReference type="Pfam" id="PF13378"/>
    </source>
</evidence>
<reference evidence="7 8" key="1">
    <citation type="submission" date="2016-08" db="EMBL/GenBank/DDBJ databases">
        <authorList>
            <person name="Seilhamer J.J."/>
        </authorList>
    </citation>
    <scope>NUCLEOTIDE SEQUENCE [LARGE SCALE GENOMIC DNA]</scope>
    <source>
        <strain evidence="7 8">PH27A</strain>
    </source>
</reference>
<dbReference type="InterPro" id="IPR041338">
    <property type="entry name" value="OSBS_N"/>
</dbReference>
<organism evidence="7 8">
    <name type="scientific">Terasakiispira papahanaumokuakeensis</name>
    <dbReference type="NCBI Taxonomy" id="197479"/>
    <lineage>
        <taxon>Bacteria</taxon>
        <taxon>Pseudomonadati</taxon>
        <taxon>Pseudomonadota</taxon>
        <taxon>Gammaproteobacteria</taxon>
        <taxon>Oceanospirillales</taxon>
        <taxon>Terasakiispira</taxon>
    </lineage>
</organism>
<dbReference type="InterPro" id="IPR029017">
    <property type="entry name" value="Enolase-like_N"/>
</dbReference>
<feature type="domain" description="Enolase C-terminal" evidence="5">
    <location>
        <begin position="140"/>
        <end position="310"/>
    </location>
</feature>
<dbReference type="Pfam" id="PF13378">
    <property type="entry name" value="MR_MLE_C"/>
    <property type="match status" value="1"/>
</dbReference>
<gene>
    <name evidence="7" type="ORF">BFW38_07945</name>
</gene>
<dbReference type="PANTHER" id="PTHR48073">
    <property type="entry name" value="O-SUCCINYLBENZOATE SYNTHASE-RELATED"/>
    <property type="match status" value="1"/>
</dbReference>
<keyword evidence="3" id="KW-0456">Lyase</keyword>
<dbReference type="EC" id="4.2.1.113" evidence="4"/>
<evidence type="ECO:0000256" key="3">
    <source>
        <dbReference type="ARBA" id="ARBA00023239"/>
    </source>
</evidence>
<proteinExistence type="predicted"/>
<evidence type="ECO:0000256" key="2">
    <source>
        <dbReference type="ARBA" id="ARBA00022842"/>
    </source>
</evidence>
<evidence type="ECO:0000313" key="8">
    <source>
        <dbReference type="Proteomes" id="UP000094291"/>
    </source>
</evidence>
<keyword evidence="8" id="KW-1185">Reference proteome</keyword>
<feature type="domain" description="OSBS enolase-like N-terminal" evidence="6">
    <location>
        <begin position="13"/>
        <end position="102"/>
    </location>
</feature>
<dbReference type="EMBL" id="MDTQ01000001">
    <property type="protein sequence ID" value="ODC03487.1"/>
    <property type="molecule type" value="Genomic_DNA"/>
</dbReference>
<dbReference type="SUPFAM" id="SSF51604">
    <property type="entry name" value="Enolase C-terminal domain-like"/>
    <property type="match status" value="1"/>
</dbReference>
<sequence length="336" mass="37069">MSPLAEPWHPQRIKVWHYQAQLCQPLLIPAYPDSATDQREGLLLEAEGPEGKRWAEASPLPGFSSETLAALIDATPQAIHHWHAHGLASPETPASLAFALSTLNGPECHESSPRQTPMCLPISRLLTAQTALKTLPQGANVKVKVGPEDITTHFARLTTITHQRPDLILRLDANRRWSQDAVYAAMQQPWRGQIDYFEEPCPTAADQYALAEAGMPIALDETLHEPSFDLAKLAHIRALVIKPTLWGSLDRLRPLIAAAQQQHCAVVFSSSFEACVAAQQLRQLAHHYSPNTPAGLDTEHWWPEPLLARAGATEGGWALRPSSPLRQVKPLCQITF</sequence>
<dbReference type="PANTHER" id="PTHR48073:SF2">
    <property type="entry name" value="O-SUCCINYLBENZOATE SYNTHASE"/>
    <property type="match status" value="1"/>
</dbReference>
<accession>A0A1E2V934</accession>
<dbReference type="STRING" id="197479.BFW38_07945"/>
<evidence type="ECO:0000313" key="7">
    <source>
        <dbReference type="EMBL" id="ODC03487.1"/>
    </source>
</evidence>
<dbReference type="Gene3D" id="3.30.390.10">
    <property type="entry name" value="Enolase-like, N-terminal domain"/>
    <property type="match status" value="1"/>
</dbReference>
<evidence type="ECO:0000256" key="1">
    <source>
        <dbReference type="ARBA" id="ARBA00022723"/>
    </source>
</evidence>